<sequence length="97" mass="10767">MPKCTLCTNSAQHRQNFTNTSTSLWLNSDLKTFTLDLHGLVGKVIQKTSLGYKNLKMTKGLARTTTDPNLQIPYGSCATAKLCMKARQCQFTCIHAI</sequence>
<name>A0ABQ8BJA6_BRANA</name>
<evidence type="ECO:0000313" key="1">
    <source>
        <dbReference type="EMBL" id="KAH0904373.1"/>
    </source>
</evidence>
<protein>
    <submittedName>
        <fullName evidence="1">Uncharacterized protein</fullName>
    </submittedName>
</protein>
<comment type="caution">
    <text evidence="1">The sequence shown here is derived from an EMBL/GenBank/DDBJ whole genome shotgun (WGS) entry which is preliminary data.</text>
</comment>
<accession>A0ABQ8BJA6</accession>
<reference evidence="1 2" key="1">
    <citation type="submission" date="2021-05" db="EMBL/GenBank/DDBJ databases">
        <title>Genome Assembly of Synthetic Allotetraploid Brassica napus Reveals Homoeologous Exchanges between Subgenomes.</title>
        <authorList>
            <person name="Davis J.T."/>
        </authorList>
    </citation>
    <scope>NUCLEOTIDE SEQUENCE [LARGE SCALE GENOMIC DNA]</scope>
    <source>
        <strain evidence="2">cv. Da-Ae</strain>
        <tissue evidence="1">Seedling</tissue>
    </source>
</reference>
<dbReference type="Proteomes" id="UP000824890">
    <property type="component" value="Unassembled WGS sequence"/>
</dbReference>
<dbReference type="EMBL" id="JAGKQM010000011">
    <property type="protein sequence ID" value="KAH0904373.1"/>
    <property type="molecule type" value="Genomic_DNA"/>
</dbReference>
<proteinExistence type="predicted"/>
<gene>
    <name evidence="1" type="ORF">HID58_043876</name>
</gene>
<evidence type="ECO:0000313" key="2">
    <source>
        <dbReference type="Proteomes" id="UP000824890"/>
    </source>
</evidence>
<keyword evidence="2" id="KW-1185">Reference proteome</keyword>
<organism evidence="1 2">
    <name type="scientific">Brassica napus</name>
    <name type="common">Rape</name>
    <dbReference type="NCBI Taxonomy" id="3708"/>
    <lineage>
        <taxon>Eukaryota</taxon>
        <taxon>Viridiplantae</taxon>
        <taxon>Streptophyta</taxon>
        <taxon>Embryophyta</taxon>
        <taxon>Tracheophyta</taxon>
        <taxon>Spermatophyta</taxon>
        <taxon>Magnoliopsida</taxon>
        <taxon>eudicotyledons</taxon>
        <taxon>Gunneridae</taxon>
        <taxon>Pentapetalae</taxon>
        <taxon>rosids</taxon>
        <taxon>malvids</taxon>
        <taxon>Brassicales</taxon>
        <taxon>Brassicaceae</taxon>
        <taxon>Brassiceae</taxon>
        <taxon>Brassica</taxon>
    </lineage>
</organism>